<evidence type="ECO:0000313" key="1">
    <source>
        <dbReference type="EMBL" id="KAH3701184.1"/>
    </source>
</evidence>
<proteinExistence type="predicted"/>
<reference evidence="1" key="2">
    <citation type="submission" date="2020-11" db="EMBL/GenBank/DDBJ databases">
        <authorList>
            <person name="McCartney M.A."/>
            <person name="Auch B."/>
            <person name="Kono T."/>
            <person name="Mallez S."/>
            <person name="Becker A."/>
            <person name="Gohl D.M."/>
            <person name="Silverstein K.A.T."/>
            <person name="Koren S."/>
            <person name="Bechman K.B."/>
            <person name="Herman A."/>
            <person name="Abrahante J.E."/>
            <person name="Garbe J."/>
        </authorList>
    </citation>
    <scope>NUCLEOTIDE SEQUENCE</scope>
    <source>
        <strain evidence="1">Duluth1</strain>
        <tissue evidence="1">Whole animal</tissue>
    </source>
</reference>
<accession>A0A9D3YLW4</accession>
<protein>
    <submittedName>
        <fullName evidence="1">Uncharacterized protein</fullName>
    </submittedName>
</protein>
<name>A0A9D3YLW4_DREPO</name>
<dbReference type="EMBL" id="JAIWYP010000015">
    <property type="protein sequence ID" value="KAH3701184.1"/>
    <property type="molecule type" value="Genomic_DNA"/>
</dbReference>
<evidence type="ECO:0000313" key="2">
    <source>
        <dbReference type="Proteomes" id="UP000828390"/>
    </source>
</evidence>
<sequence>MFNEAEIAQIKRIRMHDVIHNSTRFDFIGIQDNVFQYSNGNYAPSLSPSTTHTQIMLVGWLGRRLVDRSPVG</sequence>
<dbReference type="AlphaFoldDB" id="A0A9D3YLW4"/>
<organism evidence="1 2">
    <name type="scientific">Dreissena polymorpha</name>
    <name type="common">Zebra mussel</name>
    <name type="synonym">Mytilus polymorpha</name>
    <dbReference type="NCBI Taxonomy" id="45954"/>
    <lineage>
        <taxon>Eukaryota</taxon>
        <taxon>Metazoa</taxon>
        <taxon>Spiralia</taxon>
        <taxon>Lophotrochozoa</taxon>
        <taxon>Mollusca</taxon>
        <taxon>Bivalvia</taxon>
        <taxon>Autobranchia</taxon>
        <taxon>Heteroconchia</taxon>
        <taxon>Euheterodonta</taxon>
        <taxon>Imparidentia</taxon>
        <taxon>Neoheterodontei</taxon>
        <taxon>Myida</taxon>
        <taxon>Dreissenoidea</taxon>
        <taxon>Dreissenidae</taxon>
        <taxon>Dreissena</taxon>
    </lineage>
</organism>
<gene>
    <name evidence="1" type="ORF">DPMN_076167</name>
</gene>
<dbReference type="Proteomes" id="UP000828390">
    <property type="component" value="Unassembled WGS sequence"/>
</dbReference>
<keyword evidence="2" id="KW-1185">Reference proteome</keyword>
<reference evidence="1" key="1">
    <citation type="journal article" date="2019" name="bioRxiv">
        <title>The Genome of the Zebra Mussel, Dreissena polymorpha: A Resource for Invasive Species Research.</title>
        <authorList>
            <person name="McCartney M.A."/>
            <person name="Auch B."/>
            <person name="Kono T."/>
            <person name="Mallez S."/>
            <person name="Zhang Y."/>
            <person name="Obille A."/>
            <person name="Becker A."/>
            <person name="Abrahante J.E."/>
            <person name="Garbe J."/>
            <person name="Badalamenti J.P."/>
            <person name="Herman A."/>
            <person name="Mangelson H."/>
            <person name="Liachko I."/>
            <person name="Sullivan S."/>
            <person name="Sone E.D."/>
            <person name="Koren S."/>
            <person name="Silverstein K.A.T."/>
            <person name="Beckman K.B."/>
            <person name="Gohl D.M."/>
        </authorList>
    </citation>
    <scope>NUCLEOTIDE SEQUENCE</scope>
    <source>
        <strain evidence="1">Duluth1</strain>
        <tissue evidence="1">Whole animal</tissue>
    </source>
</reference>
<comment type="caution">
    <text evidence="1">The sequence shown here is derived from an EMBL/GenBank/DDBJ whole genome shotgun (WGS) entry which is preliminary data.</text>
</comment>